<protein>
    <submittedName>
        <fullName evidence="2">Integrase catalytic subunit</fullName>
    </submittedName>
</protein>
<proteinExistence type="predicted"/>
<evidence type="ECO:0000313" key="3">
    <source>
        <dbReference type="Proteomes" id="UP000316495"/>
    </source>
</evidence>
<evidence type="ECO:0000313" key="2">
    <source>
        <dbReference type="EMBL" id="TSC94865.1"/>
    </source>
</evidence>
<feature type="domain" description="Integrase catalytic" evidence="1">
    <location>
        <begin position="59"/>
        <end position="251"/>
    </location>
</feature>
<dbReference type="SUPFAM" id="SSF53098">
    <property type="entry name" value="Ribonuclease H-like"/>
    <property type="match status" value="1"/>
</dbReference>
<evidence type="ECO:0000259" key="1">
    <source>
        <dbReference type="PROSITE" id="PS50994"/>
    </source>
</evidence>
<dbReference type="InterPro" id="IPR036397">
    <property type="entry name" value="RNaseH_sf"/>
</dbReference>
<accession>A0A554LPR0</accession>
<name>A0A554LPR0_9BACT</name>
<dbReference type="InterPro" id="IPR012337">
    <property type="entry name" value="RNaseH-like_sf"/>
</dbReference>
<dbReference type="Gene3D" id="3.30.420.10">
    <property type="entry name" value="Ribonuclease H-like superfamily/Ribonuclease H"/>
    <property type="match status" value="1"/>
</dbReference>
<gene>
    <name evidence="2" type="ORF">Athens101428_147</name>
</gene>
<dbReference type="GO" id="GO:0015074">
    <property type="term" value="P:DNA integration"/>
    <property type="evidence" value="ECO:0007669"/>
    <property type="project" value="InterPro"/>
</dbReference>
<dbReference type="InterPro" id="IPR001584">
    <property type="entry name" value="Integrase_cat-core"/>
</dbReference>
<dbReference type="Proteomes" id="UP000316495">
    <property type="component" value="Unassembled WGS sequence"/>
</dbReference>
<organism evidence="2 3">
    <name type="scientific">Candidatus Berkelbacteria bacterium Athens1014_28</name>
    <dbReference type="NCBI Taxonomy" id="2017145"/>
    <lineage>
        <taxon>Bacteria</taxon>
        <taxon>Candidatus Berkelbacteria</taxon>
    </lineage>
</organism>
<dbReference type="EMBL" id="VMGN01000005">
    <property type="protein sequence ID" value="TSC94865.1"/>
    <property type="molecule type" value="Genomic_DNA"/>
</dbReference>
<dbReference type="PROSITE" id="PS50994">
    <property type="entry name" value="INTEGRASE"/>
    <property type="match status" value="1"/>
</dbReference>
<dbReference type="GO" id="GO:0003676">
    <property type="term" value="F:nucleic acid binding"/>
    <property type="evidence" value="ECO:0007669"/>
    <property type="project" value="InterPro"/>
</dbReference>
<comment type="caution">
    <text evidence="2">The sequence shown here is derived from an EMBL/GenBank/DDBJ whole genome shotgun (WGS) entry which is preliminary data.</text>
</comment>
<sequence>MLPEYIEVLEKFKELIIPTSIKERLCKIKSATIDRRLEKFRTFRHSKVFSTTKPGSLLKKQIPIKTSSWDETRLEYGELDTIAHCGASASGEFIFTLTYTDIASQWTISEAVMGKGQKGIKLALENIAKRLPFPLKGIDPDNGSEFINWQLYNHCLANNIEFTRGRPYAKNDNAHIEQKNYTHVRKLMGYGRMDKECQLQKMNDLYWNEQDFYKNFFLSNKKLIEKKRVNTKIVKKYDRARTPYQRLMENKEFLEISKDKLRMMYERLNPAEIKRSLDEKISKI</sequence>
<dbReference type="AlphaFoldDB" id="A0A554LPR0"/>
<reference evidence="2 3" key="1">
    <citation type="submission" date="2017-07" db="EMBL/GenBank/DDBJ databases">
        <title>Mechanisms for carbon and nitrogen cycling indicate functional differentiation within the Candidate Phyla Radiation.</title>
        <authorList>
            <person name="Danczak R.E."/>
            <person name="Johnston M.D."/>
            <person name="Kenah C."/>
            <person name="Slattery M."/>
            <person name="Wrighton K.C."/>
            <person name="Wilkins M.J."/>
        </authorList>
    </citation>
    <scope>NUCLEOTIDE SEQUENCE [LARGE SCALE GENOMIC DNA]</scope>
    <source>
        <strain evidence="2">Athens1014_28</strain>
    </source>
</reference>